<dbReference type="KEGG" id="wne:PIG85_05465"/>
<dbReference type="InterPro" id="IPR036413">
    <property type="entry name" value="YaeB-like_sf"/>
</dbReference>
<evidence type="ECO:0000256" key="1">
    <source>
        <dbReference type="ARBA" id="ARBA00022691"/>
    </source>
</evidence>
<dbReference type="InterPro" id="IPR023370">
    <property type="entry name" value="TrmO-like_N"/>
</dbReference>
<dbReference type="RefSeq" id="WP_004805261.1">
    <property type="nucleotide sequence ID" value="NZ_CP116394.1"/>
</dbReference>
<dbReference type="Pfam" id="PF18389">
    <property type="entry name" value="TrmO_C"/>
    <property type="match status" value="1"/>
</dbReference>
<dbReference type="Gene3D" id="3.30.2310.10">
    <property type="entry name" value="YaeB-like"/>
    <property type="match status" value="1"/>
</dbReference>
<evidence type="ECO:0000313" key="5">
    <source>
        <dbReference type="Proteomes" id="UP001211044"/>
    </source>
</evidence>
<dbReference type="Pfam" id="PF01980">
    <property type="entry name" value="TrmO_N"/>
    <property type="match status" value="1"/>
</dbReference>
<dbReference type="CDD" id="cd09281">
    <property type="entry name" value="UPF0066"/>
    <property type="match status" value="1"/>
</dbReference>
<dbReference type="PANTHER" id="PTHR12818">
    <property type="entry name" value="TRNA (ADENINE(37)-N6)-METHYLTRANSFERASE"/>
    <property type="match status" value="1"/>
</dbReference>
<dbReference type="InterPro" id="IPR040372">
    <property type="entry name" value="YaeB-like"/>
</dbReference>
<sequence length="230" mass="25729">MSAIAPTYRKTGFSLRPIAYARTEFPQKFGIPRQAGRVGQLRARIVFEPEFASEQAVRGIAGFSHLWLIWQFSEVPERDGFAPMVRPPRLEGNERIGVFATRSPFRPNRLGLSSVRLEAVKAGELVVAGADLLDGTPIFDVKPYVREDVHEDARFGFTQKAKATYEVIIDPQITASLPSAYVDKLTAVLAEDPRPAYHSDPERIYGFTFGGYEIKFRVDGVVRVLSVTRI</sequence>
<dbReference type="NCBIfam" id="TIGR00104">
    <property type="entry name" value="tRNA_TsaA"/>
    <property type="match status" value="1"/>
</dbReference>
<dbReference type="PROSITE" id="PS51668">
    <property type="entry name" value="TSAA_2"/>
    <property type="match status" value="1"/>
</dbReference>
<dbReference type="AlphaFoldDB" id="A0AB38XLJ7"/>
<dbReference type="EMBL" id="CP116394">
    <property type="protein sequence ID" value="WCE45125.1"/>
    <property type="molecule type" value="Genomic_DNA"/>
</dbReference>
<evidence type="ECO:0000313" key="4">
    <source>
        <dbReference type="EMBL" id="WCE45125.1"/>
    </source>
</evidence>
<evidence type="ECO:0000256" key="2">
    <source>
        <dbReference type="ARBA" id="ARBA00033753"/>
    </source>
</evidence>
<accession>A0AB38XLJ7</accession>
<reference evidence="4" key="1">
    <citation type="submission" date="2023-01" db="EMBL/GenBank/DDBJ databases">
        <title>Comparative Genomic Analysis of the Clinically-Derived Winkia Strain NY0527 Provides Evidence into the Taxonomic Reassignment of Winkia neuii and Characterizes Their Virulence Traits.</title>
        <authorList>
            <person name="Cai X."/>
            <person name="Peng Y."/>
            <person name="Li M."/>
            <person name="Qiu Y."/>
            <person name="Wang Y."/>
            <person name="Xu L."/>
            <person name="Hou Q."/>
        </authorList>
    </citation>
    <scope>NUCLEOTIDE SEQUENCE</scope>
    <source>
        <strain evidence="4">NY0527</strain>
    </source>
</reference>
<comment type="similarity">
    <text evidence="2">Belongs to the tRNA methyltransferase O family.</text>
</comment>
<dbReference type="Proteomes" id="UP001211044">
    <property type="component" value="Chromosome"/>
</dbReference>
<dbReference type="InterPro" id="IPR041369">
    <property type="entry name" value="TrmO_C"/>
</dbReference>
<dbReference type="PROSITE" id="PS01318">
    <property type="entry name" value="TSAA_1"/>
    <property type="match status" value="1"/>
</dbReference>
<organism evidence="4 5">
    <name type="scientific">Winkia neuii subsp. anitrata</name>
    <dbReference type="NCBI Taxonomy" id="29318"/>
    <lineage>
        <taxon>Bacteria</taxon>
        <taxon>Bacillati</taxon>
        <taxon>Actinomycetota</taxon>
        <taxon>Actinomycetes</taxon>
        <taxon>Actinomycetales</taxon>
        <taxon>Actinomycetaceae</taxon>
        <taxon>Winkia</taxon>
    </lineage>
</organism>
<keyword evidence="1" id="KW-0949">S-adenosyl-L-methionine</keyword>
<dbReference type="InterPro" id="IPR036414">
    <property type="entry name" value="YaeB_N_sf"/>
</dbReference>
<protein>
    <submittedName>
        <fullName evidence="4">tRNA (N6-threonylcarbamoyladenosine(37)-N6)-methyltransferase TrmO</fullName>
    </submittedName>
</protein>
<dbReference type="SUPFAM" id="SSF118196">
    <property type="entry name" value="YaeB-like"/>
    <property type="match status" value="1"/>
</dbReference>
<evidence type="ECO:0000259" key="3">
    <source>
        <dbReference type="PROSITE" id="PS51668"/>
    </source>
</evidence>
<dbReference type="Gene3D" id="2.40.30.70">
    <property type="entry name" value="YaeB-like"/>
    <property type="match status" value="1"/>
</dbReference>
<dbReference type="PANTHER" id="PTHR12818:SF0">
    <property type="entry name" value="TRNA (ADENINE(37)-N6)-METHYLTRANSFERASE"/>
    <property type="match status" value="1"/>
</dbReference>
<gene>
    <name evidence="4" type="primary">tsaA</name>
    <name evidence="4" type="ORF">PIG85_05465</name>
</gene>
<proteinExistence type="inferred from homology"/>
<name>A0AB38XLJ7_9ACTO</name>
<dbReference type="InterPro" id="IPR023368">
    <property type="entry name" value="UPF0066_cons_site"/>
</dbReference>
<feature type="domain" description="TsaA-like" evidence="3">
    <location>
        <begin position="15"/>
        <end position="153"/>
    </location>
</feature>